<keyword evidence="5" id="KW-0963">Cytoplasm</keyword>
<keyword evidence="8" id="KW-0862">Zinc</keyword>
<dbReference type="GO" id="GO:0015031">
    <property type="term" value="P:protein transport"/>
    <property type="evidence" value="ECO:0007669"/>
    <property type="project" value="UniProtKB-KW"/>
</dbReference>
<evidence type="ECO:0000256" key="9">
    <source>
        <dbReference type="ARBA" id="ARBA00022892"/>
    </source>
</evidence>
<dbReference type="GO" id="GO:0008270">
    <property type="term" value="F:zinc ion binding"/>
    <property type="evidence" value="ECO:0007669"/>
    <property type="project" value="UniProtKB-KW"/>
</dbReference>
<dbReference type="InterPro" id="IPR037278">
    <property type="entry name" value="ARFGAP/RecO"/>
</dbReference>
<dbReference type="GO" id="GO:0005096">
    <property type="term" value="F:GTPase activator activity"/>
    <property type="evidence" value="ECO:0007669"/>
    <property type="project" value="UniProtKB-KW"/>
</dbReference>
<dbReference type="PRINTS" id="PR00405">
    <property type="entry name" value="REVINTRACTNG"/>
</dbReference>
<evidence type="ECO:0000313" key="19">
    <source>
        <dbReference type="Proteomes" id="UP000694410"/>
    </source>
</evidence>
<evidence type="ECO:0000256" key="8">
    <source>
        <dbReference type="ARBA" id="ARBA00022833"/>
    </source>
</evidence>
<dbReference type="PANTHER" id="PTHR45686">
    <property type="entry name" value="ADP-RIBOSYLATION FACTOR GTPASE ACTIVATING PROTEIN 3, ISOFORM H-RELATED"/>
    <property type="match status" value="1"/>
</dbReference>
<accession>A0A8C0U078</accession>
<dbReference type="SUPFAM" id="SSF57863">
    <property type="entry name" value="ArfGap/RecO-like zinc finger"/>
    <property type="match status" value="1"/>
</dbReference>
<keyword evidence="19" id="KW-1185">Reference proteome</keyword>
<protein>
    <recommendedName>
        <fullName evidence="14">ADP-ribosylation factor GTPase-activating protein 2</fullName>
    </recommendedName>
    <alternativeName>
        <fullName evidence="15">Zinc finger protein 289</fullName>
    </alternativeName>
</protein>
<evidence type="ECO:0000313" key="18">
    <source>
        <dbReference type="Ensembl" id="ENSCCEP00000002315.1"/>
    </source>
</evidence>
<keyword evidence="7 16" id="KW-0863">Zinc-finger</keyword>
<keyword evidence="10" id="KW-0653">Protein transport</keyword>
<dbReference type="GO" id="GO:0048205">
    <property type="term" value="P:COPI coating of Golgi vesicle"/>
    <property type="evidence" value="ECO:0007669"/>
    <property type="project" value="TreeGrafter"/>
</dbReference>
<dbReference type="Proteomes" id="UP000694410">
    <property type="component" value="Unplaced"/>
</dbReference>
<dbReference type="PROSITE" id="PS50115">
    <property type="entry name" value="ARFGAP"/>
    <property type="match status" value="1"/>
</dbReference>
<evidence type="ECO:0000256" key="2">
    <source>
        <dbReference type="ARBA" id="ARBA00004496"/>
    </source>
</evidence>
<evidence type="ECO:0000256" key="10">
    <source>
        <dbReference type="ARBA" id="ARBA00022927"/>
    </source>
</evidence>
<keyword evidence="13" id="KW-0472">Membrane</keyword>
<sequence>MKSLGLSAWRKLIPHRGLQYHHEGKHRGRAILFNDQCQDSRQRFGWAIRKEFITQRVTGHWNRLPREAVTAPSLTELKKLMDSALRHMSCFDCGAKNPSWASITYGVFLCIDCSGVHRSLGVHLSFIRCVGSAARGTAGRPGAASPPWGGSTQGLGEKPYHGAITSGFMWLARWRFSAFLVPKWSFQSTLGGTSTCCFR</sequence>
<evidence type="ECO:0000256" key="5">
    <source>
        <dbReference type="ARBA" id="ARBA00022490"/>
    </source>
</evidence>
<reference evidence="18" key="2">
    <citation type="submission" date="2025-09" db="UniProtKB">
        <authorList>
            <consortium name="Ensembl"/>
        </authorList>
    </citation>
    <scope>IDENTIFICATION</scope>
</reference>
<comment type="subcellular location">
    <subcellularLocation>
        <location evidence="2">Cytoplasm</location>
    </subcellularLocation>
    <subcellularLocation>
        <location evidence="1">Golgi apparatus membrane</location>
        <topology evidence="1">Peripheral membrane protein</topology>
        <orientation evidence="1">Cytoplasmic side</orientation>
    </subcellularLocation>
</comment>
<keyword evidence="12" id="KW-0175">Coiled coil</keyword>
<organism evidence="18 19">
    <name type="scientific">Cyanistes caeruleus</name>
    <name type="common">Eurasian blue tit</name>
    <name type="synonym">Parus caeruleus</name>
    <dbReference type="NCBI Taxonomy" id="156563"/>
    <lineage>
        <taxon>Eukaryota</taxon>
        <taxon>Metazoa</taxon>
        <taxon>Chordata</taxon>
        <taxon>Craniata</taxon>
        <taxon>Vertebrata</taxon>
        <taxon>Euteleostomi</taxon>
        <taxon>Archelosauria</taxon>
        <taxon>Archosauria</taxon>
        <taxon>Dinosauria</taxon>
        <taxon>Saurischia</taxon>
        <taxon>Theropoda</taxon>
        <taxon>Coelurosauria</taxon>
        <taxon>Aves</taxon>
        <taxon>Neognathae</taxon>
        <taxon>Neoaves</taxon>
        <taxon>Telluraves</taxon>
        <taxon>Australaves</taxon>
        <taxon>Passeriformes</taxon>
        <taxon>Paridae</taxon>
        <taxon>Cyanistes</taxon>
    </lineage>
</organism>
<evidence type="ECO:0000256" key="7">
    <source>
        <dbReference type="ARBA" id="ARBA00022771"/>
    </source>
</evidence>
<dbReference type="Gene3D" id="1.10.220.150">
    <property type="entry name" value="Arf GTPase activating protein"/>
    <property type="match status" value="1"/>
</dbReference>
<dbReference type="InterPro" id="IPR001164">
    <property type="entry name" value="ArfGAP_dom"/>
</dbReference>
<keyword evidence="3" id="KW-0813">Transport</keyword>
<dbReference type="Ensembl" id="ENSCCET00000003848.1">
    <property type="protein sequence ID" value="ENSCCEP00000002315.1"/>
    <property type="gene ID" value="ENSCCEG00000002598.1"/>
</dbReference>
<keyword evidence="9" id="KW-0931">ER-Golgi transport</keyword>
<evidence type="ECO:0000256" key="3">
    <source>
        <dbReference type="ARBA" id="ARBA00022448"/>
    </source>
</evidence>
<dbReference type="SMART" id="SM00105">
    <property type="entry name" value="ArfGap"/>
    <property type="match status" value="1"/>
</dbReference>
<keyword evidence="4" id="KW-0343">GTPase activation</keyword>
<proteinExistence type="predicted"/>
<evidence type="ECO:0000256" key="16">
    <source>
        <dbReference type="PROSITE-ProRule" id="PRU00288"/>
    </source>
</evidence>
<keyword evidence="6" id="KW-0479">Metal-binding</keyword>
<dbReference type="InterPro" id="IPR038508">
    <property type="entry name" value="ArfGAP_dom_sf"/>
</dbReference>
<reference evidence="18" key="1">
    <citation type="submission" date="2025-08" db="UniProtKB">
        <authorList>
            <consortium name="Ensembl"/>
        </authorList>
    </citation>
    <scope>IDENTIFICATION</scope>
</reference>
<feature type="domain" description="Arf-GAP" evidence="17">
    <location>
        <begin position="71"/>
        <end position="130"/>
    </location>
</feature>
<evidence type="ECO:0000256" key="6">
    <source>
        <dbReference type="ARBA" id="ARBA00022723"/>
    </source>
</evidence>
<evidence type="ECO:0000256" key="13">
    <source>
        <dbReference type="ARBA" id="ARBA00023136"/>
    </source>
</evidence>
<dbReference type="GO" id="GO:0000139">
    <property type="term" value="C:Golgi membrane"/>
    <property type="evidence" value="ECO:0007669"/>
    <property type="project" value="UniProtKB-SubCell"/>
</dbReference>
<dbReference type="Pfam" id="PF01412">
    <property type="entry name" value="ArfGap"/>
    <property type="match status" value="1"/>
</dbReference>
<name>A0A8C0U078_CYACU</name>
<evidence type="ECO:0000256" key="4">
    <source>
        <dbReference type="ARBA" id="ARBA00022468"/>
    </source>
</evidence>
<evidence type="ECO:0000259" key="17">
    <source>
        <dbReference type="PROSITE" id="PS50115"/>
    </source>
</evidence>
<evidence type="ECO:0000256" key="11">
    <source>
        <dbReference type="ARBA" id="ARBA00023034"/>
    </source>
</evidence>
<evidence type="ECO:0000256" key="15">
    <source>
        <dbReference type="ARBA" id="ARBA00043100"/>
    </source>
</evidence>
<evidence type="ECO:0000256" key="1">
    <source>
        <dbReference type="ARBA" id="ARBA00004255"/>
    </source>
</evidence>
<evidence type="ECO:0000256" key="14">
    <source>
        <dbReference type="ARBA" id="ARBA00039244"/>
    </source>
</evidence>
<evidence type="ECO:0000256" key="12">
    <source>
        <dbReference type="ARBA" id="ARBA00023054"/>
    </source>
</evidence>
<keyword evidence="11" id="KW-0333">Golgi apparatus</keyword>
<dbReference type="PANTHER" id="PTHR45686:SF10">
    <property type="entry name" value="ADP-RIBOSYLATION FACTOR GTPASE-ACTIVATING PROTEIN 2"/>
    <property type="match status" value="1"/>
</dbReference>
<dbReference type="AlphaFoldDB" id="A0A8C0U078"/>